<sequence length="113" mass="12626">MNQKRRILQPHAVGNFEEDQSERKKKTTMVSVAELNIESKIKERLAKDEAAYGAFVECWRLYKGGRMSKHDLCCEIVGHFSDEIHDLVPDLRNFFKDSSAAAVVVAGSSAAVA</sequence>
<organism evidence="4 5">
    <name type="scientific">Linum trigynum</name>
    <dbReference type="NCBI Taxonomy" id="586398"/>
    <lineage>
        <taxon>Eukaryota</taxon>
        <taxon>Viridiplantae</taxon>
        <taxon>Streptophyta</taxon>
        <taxon>Embryophyta</taxon>
        <taxon>Tracheophyta</taxon>
        <taxon>Spermatophyta</taxon>
        <taxon>Magnoliopsida</taxon>
        <taxon>eudicotyledons</taxon>
        <taxon>Gunneridae</taxon>
        <taxon>Pentapetalae</taxon>
        <taxon>rosids</taxon>
        <taxon>fabids</taxon>
        <taxon>Malpighiales</taxon>
        <taxon>Linaceae</taxon>
        <taxon>Linum</taxon>
    </lineage>
</organism>
<feature type="region of interest" description="Disordered" evidence="3">
    <location>
        <begin position="1"/>
        <end position="24"/>
    </location>
</feature>
<evidence type="ECO:0000313" key="5">
    <source>
        <dbReference type="Proteomes" id="UP001497516"/>
    </source>
</evidence>
<evidence type="ECO:0000256" key="3">
    <source>
        <dbReference type="SAM" id="MobiDB-lite"/>
    </source>
</evidence>
<keyword evidence="5" id="KW-1185">Reference proteome</keyword>
<gene>
    <name evidence="4" type="ORF">LTRI10_LOCUS25703</name>
</gene>
<dbReference type="Proteomes" id="UP001497516">
    <property type="component" value="Chromosome 4"/>
</dbReference>
<dbReference type="EMBL" id="OZ034817">
    <property type="protein sequence ID" value="CAL1384502.1"/>
    <property type="molecule type" value="Genomic_DNA"/>
</dbReference>
<dbReference type="GO" id="GO:0005634">
    <property type="term" value="C:nucleus"/>
    <property type="evidence" value="ECO:0007669"/>
    <property type="project" value="UniProtKB-SubCell"/>
</dbReference>
<accession>A0AAV2EFH6</accession>
<dbReference type="SUPFAM" id="SSF47762">
    <property type="entry name" value="PAH2 domain"/>
    <property type="match status" value="1"/>
</dbReference>
<evidence type="ECO:0000313" key="4">
    <source>
        <dbReference type="EMBL" id="CAL1384502.1"/>
    </source>
</evidence>
<proteinExistence type="predicted"/>
<evidence type="ECO:0000256" key="1">
    <source>
        <dbReference type="ARBA" id="ARBA00004123"/>
    </source>
</evidence>
<evidence type="ECO:0000256" key="2">
    <source>
        <dbReference type="ARBA" id="ARBA00023242"/>
    </source>
</evidence>
<dbReference type="Gene3D" id="1.20.1160.11">
    <property type="entry name" value="Paired amphipathic helix"/>
    <property type="match status" value="1"/>
</dbReference>
<dbReference type="GO" id="GO:0006355">
    <property type="term" value="P:regulation of DNA-templated transcription"/>
    <property type="evidence" value="ECO:0007669"/>
    <property type="project" value="InterPro"/>
</dbReference>
<protein>
    <submittedName>
        <fullName evidence="4">Uncharacterized protein</fullName>
    </submittedName>
</protein>
<reference evidence="4 5" key="1">
    <citation type="submission" date="2024-04" db="EMBL/GenBank/DDBJ databases">
        <authorList>
            <person name="Fracassetti M."/>
        </authorList>
    </citation>
    <scope>NUCLEOTIDE SEQUENCE [LARGE SCALE GENOMIC DNA]</scope>
</reference>
<dbReference type="InterPro" id="IPR036600">
    <property type="entry name" value="PAH_sf"/>
</dbReference>
<dbReference type="AlphaFoldDB" id="A0AAV2EFH6"/>
<name>A0AAV2EFH6_9ROSI</name>
<comment type="subcellular location">
    <subcellularLocation>
        <location evidence="1">Nucleus</location>
    </subcellularLocation>
</comment>
<keyword evidence="2" id="KW-0539">Nucleus</keyword>